<keyword evidence="3" id="KW-0229">DNA integration</keyword>
<dbReference type="EMBL" id="LTBA01000035">
    <property type="protein sequence ID" value="KYH32872.1"/>
    <property type="molecule type" value="Genomic_DNA"/>
</dbReference>
<reference evidence="9 10" key="1">
    <citation type="submission" date="2016-02" db="EMBL/GenBank/DDBJ databases">
        <title>Genome sequence of Clostridium tepidiprofundi DSM 19306.</title>
        <authorList>
            <person name="Poehlein A."/>
            <person name="Daniel R."/>
        </authorList>
    </citation>
    <scope>NUCLEOTIDE SEQUENCE [LARGE SCALE GENOMIC DNA]</scope>
    <source>
        <strain evidence="9 10">DSM 19306</strain>
    </source>
</reference>
<dbReference type="STRING" id="1121338.CLTEP_21810"/>
<comment type="function">
    <text evidence="1">Site-specific tyrosine recombinase, which acts by catalyzing the cutting and rejoining of the recombining DNA molecules.</text>
</comment>
<dbReference type="Gene3D" id="1.10.150.130">
    <property type="match status" value="1"/>
</dbReference>
<dbReference type="SUPFAM" id="SSF56349">
    <property type="entry name" value="DNA breaking-rejoining enzymes"/>
    <property type="match status" value="1"/>
</dbReference>
<protein>
    <submittedName>
        <fullName evidence="9">Tyrosine recombinase XerD</fullName>
    </submittedName>
</protein>
<dbReference type="InterPro" id="IPR010998">
    <property type="entry name" value="Integrase_recombinase_N"/>
</dbReference>
<comment type="similarity">
    <text evidence="2">Belongs to the 'phage' integrase family.</text>
</comment>
<dbReference type="PROSITE" id="PS51898">
    <property type="entry name" value="TYR_RECOMBINASE"/>
    <property type="match status" value="1"/>
</dbReference>
<dbReference type="Proteomes" id="UP000075531">
    <property type="component" value="Unassembled WGS sequence"/>
</dbReference>
<dbReference type="OrthoDB" id="107900at2"/>
<evidence type="ECO:0000256" key="6">
    <source>
        <dbReference type="PROSITE-ProRule" id="PRU01248"/>
    </source>
</evidence>
<keyword evidence="10" id="KW-1185">Reference proteome</keyword>
<keyword evidence="4 6" id="KW-0238">DNA-binding</keyword>
<dbReference type="GO" id="GO:0003677">
    <property type="term" value="F:DNA binding"/>
    <property type="evidence" value="ECO:0007669"/>
    <property type="project" value="UniProtKB-UniRule"/>
</dbReference>
<dbReference type="InterPro" id="IPR002104">
    <property type="entry name" value="Integrase_catalytic"/>
</dbReference>
<evidence type="ECO:0000256" key="3">
    <source>
        <dbReference type="ARBA" id="ARBA00022908"/>
    </source>
</evidence>
<dbReference type="GO" id="GO:0015074">
    <property type="term" value="P:DNA integration"/>
    <property type="evidence" value="ECO:0007669"/>
    <property type="project" value="InterPro"/>
</dbReference>
<sequence>MTYITNKVDGRKLRTQRKKKITVNLREDIEKTIATSLTLSEVQELFIKDMENRRLREITIKYYHFVLEGFYKYIPQTTSIIDITADTVQEYIEYQIDKGLATHTIHTNIKGLRTFLYFAMKQGFLSRFSIKVPSPDKVPLDMYTVEEVQKLLVRPNLKECKFSTLMTWTAINIFAYTGCRARTLVNIKIEDIDFAGQVIHYRHTKNKKPHTVPSHYLYVMY</sequence>
<feature type="domain" description="Tyr recombinase" evidence="7">
    <location>
        <begin position="138"/>
        <end position="221"/>
    </location>
</feature>
<dbReference type="GO" id="GO:0006310">
    <property type="term" value="P:DNA recombination"/>
    <property type="evidence" value="ECO:0007669"/>
    <property type="project" value="UniProtKB-KW"/>
</dbReference>
<dbReference type="InterPro" id="IPR013762">
    <property type="entry name" value="Integrase-like_cat_sf"/>
</dbReference>
<feature type="domain" description="Core-binding (CB)" evidence="8">
    <location>
        <begin position="37"/>
        <end position="120"/>
    </location>
</feature>
<dbReference type="InterPro" id="IPR044068">
    <property type="entry name" value="CB"/>
</dbReference>
<dbReference type="PANTHER" id="PTHR30349">
    <property type="entry name" value="PHAGE INTEGRASE-RELATED"/>
    <property type="match status" value="1"/>
</dbReference>
<comment type="caution">
    <text evidence="9">The sequence shown here is derived from an EMBL/GenBank/DDBJ whole genome shotgun (WGS) entry which is preliminary data.</text>
</comment>
<evidence type="ECO:0000259" key="7">
    <source>
        <dbReference type="PROSITE" id="PS51898"/>
    </source>
</evidence>
<dbReference type="Gene3D" id="1.10.443.10">
    <property type="entry name" value="Intergrase catalytic core"/>
    <property type="match status" value="1"/>
</dbReference>
<dbReference type="InterPro" id="IPR004107">
    <property type="entry name" value="Integrase_SAM-like_N"/>
</dbReference>
<evidence type="ECO:0000256" key="5">
    <source>
        <dbReference type="ARBA" id="ARBA00023172"/>
    </source>
</evidence>
<dbReference type="RefSeq" id="WP_066826633.1">
    <property type="nucleotide sequence ID" value="NZ_LTBA01000035.1"/>
</dbReference>
<organism evidence="9 10">
    <name type="scientific">Clostridium tepidiprofundi DSM 19306</name>
    <dbReference type="NCBI Taxonomy" id="1121338"/>
    <lineage>
        <taxon>Bacteria</taxon>
        <taxon>Bacillati</taxon>
        <taxon>Bacillota</taxon>
        <taxon>Clostridia</taxon>
        <taxon>Eubacteriales</taxon>
        <taxon>Clostridiaceae</taxon>
        <taxon>Clostridium</taxon>
    </lineage>
</organism>
<dbReference type="InterPro" id="IPR011010">
    <property type="entry name" value="DNA_brk_join_enz"/>
</dbReference>
<gene>
    <name evidence="9" type="primary">xerD_3</name>
    <name evidence="9" type="ORF">CLTEP_21810</name>
</gene>
<evidence type="ECO:0000313" key="10">
    <source>
        <dbReference type="Proteomes" id="UP000075531"/>
    </source>
</evidence>
<evidence type="ECO:0000256" key="1">
    <source>
        <dbReference type="ARBA" id="ARBA00003283"/>
    </source>
</evidence>
<evidence type="ECO:0000256" key="4">
    <source>
        <dbReference type="ARBA" id="ARBA00023125"/>
    </source>
</evidence>
<keyword evidence="5" id="KW-0233">DNA recombination</keyword>
<dbReference type="InterPro" id="IPR050090">
    <property type="entry name" value="Tyrosine_recombinase_XerCD"/>
</dbReference>
<dbReference type="PATRIC" id="fig|1121338.3.peg.2275"/>
<accession>A0A151AZ97</accession>
<evidence type="ECO:0000256" key="2">
    <source>
        <dbReference type="ARBA" id="ARBA00008857"/>
    </source>
</evidence>
<dbReference type="Pfam" id="PF02899">
    <property type="entry name" value="Phage_int_SAM_1"/>
    <property type="match status" value="1"/>
</dbReference>
<dbReference type="PROSITE" id="PS51900">
    <property type="entry name" value="CB"/>
    <property type="match status" value="1"/>
</dbReference>
<dbReference type="AlphaFoldDB" id="A0A151AZ97"/>
<evidence type="ECO:0000259" key="8">
    <source>
        <dbReference type="PROSITE" id="PS51900"/>
    </source>
</evidence>
<name>A0A151AZ97_9CLOT</name>
<proteinExistence type="inferred from homology"/>
<evidence type="ECO:0000313" key="9">
    <source>
        <dbReference type="EMBL" id="KYH32872.1"/>
    </source>
</evidence>